<dbReference type="EMBL" id="JARBDR010000903">
    <property type="protein sequence ID" value="KAJ8303857.1"/>
    <property type="molecule type" value="Genomic_DNA"/>
</dbReference>
<comment type="similarity">
    <text evidence="1">Belongs to the type-B carboxylesterase/lipase family.</text>
</comment>
<keyword evidence="2" id="KW-0732">Signal</keyword>
<dbReference type="SUPFAM" id="SSF53474">
    <property type="entry name" value="alpha/beta-Hydrolases"/>
    <property type="match status" value="2"/>
</dbReference>
<name>A0ABQ9EIU4_TEGGR</name>
<dbReference type="Gene3D" id="3.40.50.1820">
    <property type="entry name" value="alpha/beta hydrolase"/>
    <property type="match status" value="2"/>
</dbReference>
<keyword evidence="5" id="KW-1185">Reference proteome</keyword>
<feature type="domain" description="Carboxylesterase type B" evidence="3">
    <location>
        <begin position="35"/>
        <end position="533"/>
    </location>
</feature>
<evidence type="ECO:0000259" key="3">
    <source>
        <dbReference type="Pfam" id="PF00135"/>
    </source>
</evidence>
<dbReference type="Proteomes" id="UP001217089">
    <property type="component" value="Unassembled WGS sequence"/>
</dbReference>
<comment type="caution">
    <text evidence="4">The sequence shown here is derived from an EMBL/GenBank/DDBJ whole genome shotgun (WGS) entry which is preliminary data.</text>
</comment>
<evidence type="ECO:0000256" key="1">
    <source>
        <dbReference type="ARBA" id="ARBA00005964"/>
    </source>
</evidence>
<evidence type="ECO:0000313" key="4">
    <source>
        <dbReference type="EMBL" id="KAJ8303857.1"/>
    </source>
</evidence>
<proteinExistence type="inferred from homology"/>
<dbReference type="InterPro" id="IPR019819">
    <property type="entry name" value="Carboxylesterase_B_CS"/>
</dbReference>
<accession>A0ABQ9EIU4</accession>
<dbReference type="PANTHER" id="PTHR43903">
    <property type="entry name" value="NEUROLIGIN"/>
    <property type="match status" value="1"/>
</dbReference>
<evidence type="ECO:0000313" key="5">
    <source>
        <dbReference type="Proteomes" id="UP001217089"/>
    </source>
</evidence>
<dbReference type="PROSITE" id="PS00941">
    <property type="entry name" value="CARBOXYLESTERASE_B_2"/>
    <property type="match status" value="1"/>
</dbReference>
<feature type="domain" description="Carboxylesterase type B" evidence="3">
    <location>
        <begin position="543"/>
        <end position="592"/>
    </location>
</feature>
<dbReference type="Pfam" id="PF00135">
    <property type="entry name" value="COesterase"/>
    <property type="match status" value="2"/>
</dbReference>
<dbReference type="InterPro" id="IPR051093">
    <property type="entry name" value="Neuroligin/BSAL"/>
</dbReference>
<dbReference type="InterPro" id="IPR002018">
    <property type="entry name" value="CarbesteraseB"/>
</dbReference>
<gene>
    <name evidence="4" type="ORF">KUTeg_017440</name>
</gene>
<protein>
    <recommendedName>
        <fullName evidence="3">Carboxylesterase type B domain-containing protein</fullName>
    </recommendedName>
</protein>
<sequence>MNRRLVLCFLANGAMKEAILFVLTANTCIFAEEYTIQTTLGQIKGLVIQNHNTQKVYQFFRIPFAKPPVGSLRFKKPEPYGAWNGILDATKLPSACMQKTFQISTGSEDCLYLNIYVPNEVSVGKNKTRIWVSNDGSELASAGDVIVVTINNRLNIFGFISSADSKLPGNYGLWDQRLAIQWVKNNIRDYGGNPSSITIFGESAGAVSVGYQSLSPLNSGLFQRAILQSGSPLSKMATIEYGKLDLFAKHAGCYGYVRVYVIKCLQHSSALHLLNVYVNASMENKSLKPIVGGVVDGELLPAKPEILLKDKGSSSYKFFRSLDIIIGSVSMEGSLFLVPLGRNGEQTFQNLTTKLLCDVLSPTISAEFFNHISTISQAICDRYKVQNGDTTMMAEQGRQLLNMYSDLFYISPAVELLHIHSKDNLQRRTYQFLLSYGNDLYRVFPTPDWVQGAHHGSLNVFLFGFKQFAANKSFSVEEYNMSQTILNYWTNFAKTGNPNEDSLISPDWPERYFQLDKNIQSKSHLFNERVRFWSSDIPQLLNPIVMSKSGQIRGVAVPLGDNFFTEFRGIPYAQPPVGKLRFTRPRSVQAWMAYMMKYVFRLLAFRKKIQM</sequence>
<evidence type="ECO:0000256" key="2">
    <source>
        <dbReference type="ARBA" id="ARBA00022729"/>
    </source>
</evidence>
<dbReference type="InterPro" id="IPR029058">
    <property type="entry name" value="AB_hydrolase_fold"/>
</dbReference>
<reference evidence="4 5" key="1">
    <citation type="submission" date="2022-12" db="EMBL/GenBank/DDBJ databases">
        <title>Chromosome-level genome of Tegillarca granosa.</title>
        <authorList>
            <person name="Kim J."/>
        </authorList>
    </citation>
    <scope>NUCLEOTIDE SEQUENCE [LARGE SCALE GENOMIC DNA]</scope>
    <source>
        <strain evidence="4">Teg-2019</strain>
        <tissue evidence="4">Adductor muscle</tissue>
    </source>
</reference>
<organism evidence="4 5">
    <name type="scientific">Tegillarca granosa</name>
    <name type="common">Malaysian cockle</name>
    <name type="synonym">Anadara granosa</name>
    <dbReference type="NCBI Taxonomy" id="220873"/>
    <lineage>
        <taxon>Eukaryota</taxon>
        <taxon>Metazoa</taxon>
        <taxon>Spiralia</taxon>
        <taxon>Lophotrochozoa</taxon>
        <taxon>Mollusca</taxon>
        <taxon>Bivalvia</taxon>
        <taxon>Autobranchia</taxon>
        <taxon>Pteriomorphia</taxon>
        <taxon>Arcoida</taxon>
        <taxon>Arcoidea</taxon>
        <taxon>Arcidae</taxon>
        <taxon>Tegillarca</taxon>
    </lineage>
</organism>